<reference evidence="2" key="1">
    <citation type="submission" date="2021-02" db="EMBL/GenBank/DDBJ databases">
        <authorList>
            <person name="Nowell W R."/>
        </authorList>
    </citation>
    <scope>NUCLEOTIDE SEQUENCE</scope>
</reference>
<accession>A0A8S2SYW0</accession>
<dbReference type="AlphaFoldDB" id="A0A8S2SYW0"/>
<organism evidence="2 3">
    <name type="scientific">Rotaria magnacalcarata</name>
    <dbReference type="NCBI Taxonomy" id="392030"/>
    <lineage>
        <taxon>Eukaryota</taxon>
        <taxon>Metazoa</taxon>
        <taxon>Spiralia</taxon>
        <taxon>Gnathifera</taxon>
        <taxon>Rotifera</taxon>
        <taxon>Eurotatoria</taxon>
        <taxon>Bdelloidea</taxon>
        <taxon>Philodinida</taxon>
        <taxon>Philodinidae</taxon>
        <taxon>Rotaria</taxon>
    </lineage>
</organism>
<dbReference type="InterPro" id="IPR021930">
    <property type="entry name" value="Heparan_SO4_deacetylase_dom"/>
</dbReference>
<evidence type="ECO:0000313" key="3">
    <source>
        <dbReference type="Proteomes" id="UP000676336"/>
    </source>
</evidence>
<feature type="non-terminal residue" evidence="2">
    <location>
        <position position="1"/>
    </location>
</feature>
<proteinExistence type="predicted"/>
<protein>
    <recommendedName>
        <fullName evidence="1">Heparan sulphate-N-deacetylase deacetylase domain-containing protein</fullName>
    </recommendedName>
</protein>
<feature type="domain" description="Heparan sulphate-N-deacetylase deacetylase" evidence="1">
    <location>
        <begin position="2"/>
        <end position="68"/>
    </location>
</feature>
<dbReference type="Pfam" id="PF12062">
    <property type="entry name" value="HSNSD-CE"/>
    <property type="match status" value="1"/>
</dbReference>
<dbReference type="EMBL" id="CAJOBI010023333">
    <property type="protein sequence ID" value="CAF4229919.1"/>
    <property type="molecule type" value="Genomic_DNA"/>
</dbReference>
<dbReference type="Proteomes" id="UP000676336">
    <property type="component" value="Unassembled WGS sequence"/>
</dbReference>
<gene>
    <name evidence="2" type="ORF">SMN809_LOCUS23093</name>
</gene>
<dbReference type="GO" id="GO:0015016">
    <property type="term" value="F:heparan sulfate N-sulfotransferase activity"/>
    <property type="evidence" value="ECO:0007669"/>
    <property type="project" value="InterPro"/>
</dbReference>
<comment type="caution">
    <text evidence="2">The sequence shown here is derived from an EMBL/GenBank/DDBJ whole genome shotgun (WGS) entry which is preliminary data.</text>
</comment>
<evidence type="ECO:0000259" key="1">
    <source>
        <dbReference type="Pfam" id="PF12062"/>
    </source>
</evidence>
<sequence length="85" mass="10097">RIMNFTVTSTENYPYHFMLSSERRGFIYKGLSVLPRQSCSLYTTTRNYTNYPNGSHRLEQYLMGGKLFRTILTNPVIDYFFFICN</sequence>
<dbReference type="GO" id="GO:0016787">
    <property type="term" value="F:hydrolase activity"/>
    <property type="evidence" value="ECO:0007669"/>
    <property type="project" value="InterPro"/>
</dbReference>
<evidence type="ECO:0000313" key="2">
    <source>
        <dbReference type="EMBL" id="CAF4229919.1"/>
    </source>
</evidence>
<name>A0A8S2SYW0_9BILA</name>